<dbReference type="Proteomes" id="UP000029884">
    <property type="component" value="Segment"/>
</dbReference>
<dbReference type="GeneID" id="22475103"/>
<reference evidence="1 2" key="2">
    <citation type="journal article" date="2016" name="Sci. Rep.">
        <title>Bacteriophage application to control the contaminated water with Shigella.</title>
        <authorList>
            <person name="Jun J.W."/>
            <person name="Giri S.S."/>
            <person name="Kim H.J."/>
            <person name="Yun S.K."/>
            <person name="Chi C."/>
            <person name="Chai J.Y."/>
            <person name="Lee B.C."/>
            <person name="Park S.C."/>
        </authorList>
    </citation>
    <scope>NUCLEOTIDE SEQUENCE [LARGE SCALE GENOMIC DNA]</scope>
</reference>
<gene>
    <name evidence="1" type="ORF">pSs1_0029</name>
</gene>
<name>A0A097BWN7_9CAUD</name>
<evidence type="ECO:0000313" key="2">
    <source>
        <dbReference type="Proteomes" id="UP000029884"/>
    </source>
</evidence>
<reference evidence="2" key="1">
    <citation type="submission" date="2014-09" db="EMBL/GenBank/DDBJ databases">
        <title>Characterization and complete genome sequence of the Shigella sonnei bacteriophage pSs-1.</title>
        <authorList>
            <person name="Jun J.W."/>
            <person name="Park S.C."/>
        </authorList>
    </citation>
    <scope>NUCLEOTIDE SEQUENCE [LARGE SCALE GENOMIC DNA]</scope>
</reference>
<organism evidence="1 2">
    <name type="scientific">Shigella phage pSs-1</name>
    <dbReference type="NCBI Taxonomy" id="1551641"/>
    <lineage>
        <taxon>Viruses</taxon>
        <taxon>Duplodnaviria</taxon>
        <taxon>Heunggongvirae</taxon>
        <taxon>Uroviricota</taxon>
        <taxon>Caudoviricetes</taxon>
        <taxon>Pantevenvirales</taxon>
        <taxon>Straboviridae</taxon>
        <taxon>Tevenvirinae</taxon>
        <taxon>Tequatrovirus</taxon>
        <taxon>Tequatrovirus pss1</taxon>
    </lineage>
</organism>
<evidence type="ECO:0000313" key="1">
    <source>
        <dbReference type="EMBL" id="AIS73339.1"/>
    </source>
</evidence>
<sequence>MININSKYLNRLIDGIKKHTDKQDNLSVMVTGAELLYKLNLISDTILAIKRIEKQSYHSNTDTVITLDESVCKLLIKFEEAIRGNN</sequence>
<dbReference type="EMBL" id="KM501444">
    <property type="protein sequence ID" value="AIS73339.1"/>
    <property type="molecule type" value="Genomic_DNA"/>
</dbReference>
<protein>
    <submittedName>
        <fullName evidence="1">Gp30</fullName>
    </submittedName>
</protein>
<keyword evidence="2" id="KW-1185">Reference proteome</keyword>
<dbReference type="RefSeq" id="YP_009110837.1">
    <property type="nucleotide sequence ID" value="NC_025829.1"/>
</dbReference>
<dbReference type="KEGG" id="vg:22475103"/>
<proteinExistence type="predicted"/>
<accession>A0A097BWN7</accession>